<dbReference type="RefSeq" id="WP_090247090.1">
    <property type="nucleotide sequence ID" value="NZ_FPAS01000001.1"/>
</dbReference>
<dbReference type="SUPFAM" id="SSF110710">
    <property type="entry name" value="TTHA0583/YokD-like"/>
    <property type="match status" value="1"/>
</dbReference>
<protein>
    <recommendedName>
        <fullName evidence="2 5">Aminoglycoside N(3)-acetyltransferase</fullName>
        <ecNumber evidence="5">2.3.1.-</ecNumber>
    </recommendedName>
</protein>
<comment type="similarity">
    <text evidence="1 5">Belongs to the antibiotic N-acetyltransferase family.</text>
</comment>
<dbReference type="Pfam" id="PF02522">
    <property type="entry name" value="Antibiotic_NAT"/>
    <property type="match status" value="1"/>
</dbReference>
<proteinExistence type="inferred from homology"/>
<evidence type="ECO:0000256" key="1">
    <source>
        <dbReference type="ARBA" id="ARBA00006383"/>
    </source>
</evidence>
<dbReference type="GO" id="GO:0046353">
    <property type="term" value="F:aminoglycoside 3-N-acetyltransferase activity"/>
    <property type="evidence" value="ECO:0007669"/>
    <property type="project" value="UniProtKB-EC"/>
</dbReference>
<keyword evidence="4 5" id="KW-0012">Acyltransferase</keyword>
<gene>
    <name evidence="6" type="ORF">SAMN05216474_1018</name>
</gene>
<keyword evidence="7" id="KW-1185">Reference proteome</keyword>
<evidence type="ECO:0000256" key="4">
    <source>
        <dbReference type="ARBA" id="ARBA00023315"/>
    </source>
</evidence>
<evidence type="ECO:0000256" key="3">
    <source>
        <dbReference type="ARBA" id="ARBA00022679"/>
    </source>
</evidence>
<organism evidence="6 7">
    <name type="scientific">Lishizhenia tianjinensis</name>
    <dbReference type="NCBI Taxonomy" id="477690"/>
    <lineage>
        <taxon>Bacteria</taxon>
        <taxon>Pseudomonadati</taxon>
        <taxon>Bacteroidota</taxon>
        <taxon>Flavobacteriia</taxon>
        <taxon>Flavobacteriales</taxon>
        <taxon>Crocinitomicaceae</taxon>
        <taxon>Lishizhenia</taxon>
    </lineage>
</organism>
<dbReference type="AlphaFoldDB" id="A0A1I6YME7"/>
<dbReference type="OrthoDB" id="7330654at2"/>
<evidence type="ECO:0000256" key="5">
    <source>
        <dbReference type="RuleBase" id="RU365031"/>
    </source>
</evidence>
<dbReference type="PANTHER" id="PTHR11104:SF0">
    <property type="entry name" value="SPBETA PROPHAGE-DERIVED AMINOGLYCOSIDE N(3')-ACETYLTRANSFERASE-LIKE PROTEIN YOKD"/>
    <property type="match status" value="1"/>
</dbReference>
<dbReference type="InterPro" id="IPR028345">
    <property type="entry name" value="Antibiotic_NAT-like"/>
</dbReference>
<sequence length="303" mass="33905">MALKDFVRSNTPQFLLNAFRKYKKKKVNAALEQQKQKGDVLTTADLIQTFKAIGIVEGDNLLVHSSLSKIGFVEGGPQAVVDALLQSVGENGNLLMPNSPNASLQLDYIRNLKCFDVVNDKSALGAITEYFRNLPQAIRSLHPTEPVSCIGKDAEYFTKDHQLDNTPYAQNSPWYKLAKRGGKILYIGVSLDNAGTSLHCMEDAVADFKYPVYFKEEFTVDLKDVNGNLSTITTKVHNPEFSALRKCDELLPLFIEKGVAKEVRVGKAKTYLFDAEKMLEHMIYYYEKEGITMYTPKGESLGN</sequence>
<dbReference type="Proteomes" id="UP000236454">
    <property type="component" value="Unassembled WGS sequence"/>
</dbReference>
<dbReference type="InterPro" id="IPR003679">
    <property type="entry name" value="Amioglycoside_AcTrfase"/>
</dbReference>
<dbReference type="EMBL" id="FPAS01000001">
    <property type="protein sequence ID" value="SFT51602.1"/>
    <property type="molecule type" value="Genomic_DNA"/>
</dbReference>
<evidence type="ECO:0000256" key="2">
    <source>
        <dbReference type="ARBA" id="ARBA00012882"/>
    </source>
</evidence>
<name>A0A1I6YME7_9FLAO</name>
<evidence type="ECO:0000313" key="6">
    <source>
        <dbReference type="EMBL" id="SFT51602.1"/>
    </source>
</evidence>
<comment type="catalytic activity">
    <reaction evidence="5">
        <text>a 2-deoxystreptamine antibiotic + acetyl-CoA = an N(3)-acetyl-2-deoxystreptamine antibiotic + CoA + H(+)</text>
        <dbReference type="Rhea" id="RHEA:12665"/>
        <dbReference type="ChEBI" id="CHEBI:15378"/>
        <dbReference type="ChEBI" id="CHEBI:57287"/>
        <dbReference type="ChEBI" id="CHEBI:57288"/>
        <dbReference type="ChEBI" id="CHEBI:57921"/>
        <dbReference type="ChEBI" id="CHEBI:77452"/>
        <dbReference type="EC" id="2.3.1.81"/>
    </reaction>
</comment>
<dbReference type="GO" id="GO:0046677">
    <property type="term" value="P:response to antibiotic"/>
    <property type="evidence" value="ECO:0007669"/>
    <property type="project" value="UniProtKB-KW"/>
</dbReference>
<dbReference type="PANTHER" id="PTHR11104">
    <property type="entry name" value="AMINOGLYCOSIDE N3-ACETYLTRANSFERASE"/>
    <property type="match status" value="1"/>
</dbReference>
<dbReference type="EC" id="2.3.1.-" evidence="5"/>
<evidence type="ECO:0000313" key="7">
    <source>
        <dbReference type="Proteomes" id="UP000236454"/>
    </source>
</evidence>
<keyword evidence="3 5" id="KW-0808">Transferase</keyword>
<reference evidence="6 7" key="1">
    <citation type="submission" date="2016-10" db="EMBL/GenBank/DDBJ databases">
        <authorList>
            <person name="de Groot N.N."/>
        </authorList>
    </citation>
    <scope>NUCLEOTIDE SEQUENCE [LARGE SCALE GENOMIC DNA]</scope>
    <source>
        <strain evidence="6 7">CGMCC 1.7005</strain>
    </source>
</reference>
<keyword evidence="5" id="KW-0046">Antibiotic resistance</keyword>
<accession>A0A1I6YME7</accession>
<dbReference type="STRING" id="477690.SAMN05216474_1018"/>